<evidence type="ECO:0000256" key="15">
    <source>
        <dbReference type="PIRSR" id="PIRSR600823-4"/>
    </source>
</evidence>
<reference evidence="20" key="1">
    <citation type="journal article" date="2018" name="Gigascience">
        <title>Genome assembly of the Pink Ipe (Handroanthus impetiginosus, Bignoniaceae), a highly valued, ecologically keystone Neotropical timber forest tree.</title>
        <authorList>
            <person name="Silva-Junior O.B."/>
            <person name="Grattapaglia D."/>
            <person name="Novaes E."/>
            <person name="Collevatti R.G."/>
        </authorList>
    </citation>
    <scope>NUCLEOTIDE SEQUENCE [LARGE SCALE GENOMIC DNA]</scope>
    <source>
        <strain evidence="20">cv. UFG-1</strain>
    </source>
</reference>
<comment type="similarity">
    <text evidence="17">Belongs to the peroxidase family. Classical plant (class III) peroxidase subfamily.</text>
</comment>
<dbReference type="OrthoDB" id="2113341at2759"/>
<evidence type="ECO:0000256" key="8">
    <source>
        <dbReference type="ARBA" id="ARBA00023002"/>
    </source>
</evidence>
<comment type="caution">
    <text evidence="19">The sequence shown here is derived from an EMBL/GenBank/DDBJ whole genome shotgun (WGS) entry which is preliminary data.</text>
</comment>
<dbReference type="EMBL" id="NKXS01000702">
    <property type="protein sequence ID" value="PIN22748.1"/>
    <property type="molecule type" value="Genomic_DNA"/>
</dbReference>
<comment type="function">
    <text evidence="17">Removal of H(2)O(2), oxidation of toxic reductants, biosynthesis and degradation of lignin, suberization, auxin catabolism, response to environmental stresses such as wounding, pathogen attack and oxidative stress.</text>
</comment>
<evidence type="ECO:0000256" key="16">
    <source>
        <dbReference type="PIRSR" id="PIRSR600823-5"/>
    </source>
</evidence>
<dbReference type="GO" id="GO:0140825">
    <property type="term" value="F:lactoperoxidase activity"/>
    <property type="evidence" value="ECO:0007669"/>
    <property type="project" value="UniProtKB-EC"/>
</dbReference>
<dbReference type="PROSITE" id="PS00435">
    <property type="entry name" value="PEROXIDASE_1"/>
    <property type="match status" value="1"/>
</dbReference>
<sequence length="307" mass="33327">MVRSQLSANYYSRTCPHLLNIVRREVMNAIRNEMRMAASLLRLHFHDCFVNGCDGSILLDNADGIESEKDANPNRGSADGFNIVDDIKTALENVCPNVVSCADILALASQISVSLAGGPSYDVPLGRRDSRTANRAGANRELPSPFASLDELRSNFSAKGLDSTDLVALSGAHTFGLARCNTFSRRLYNFANTGDSDPIIDSTFLSTLRETCPENGNGNTLTNLDQSTPNDFDNGYFVNLQNGRGLLQTDQVLFSTDGADTVGIVDRFGNSQSEFFGAFVESMIKMGNISPLTGNEGEIRTDCKRVN</sequence>
<comment type="cofactor">
    <cofactor evidence="14 17">
        <name>heme b</name>
        <dbReference type="ChEBI" id="CHEBI:60344"/>
    </cofactor>
    <text evidence="14 17">Binds 1 heme b (iron(II)-protoporphyrin IX) group per subunit.</text>
</comment>
<dbReference type="InterPro" id="IPR019793">
    <property type="entry name" value="Peroxidases_heam-ligand_BS"/>
</dbReference>
<evidence type="ECO:0000256" key="1">
    <source>
        <dbReference type="ARBA" id="ARBA00000189"/>
    </source>
</evidence>
<feature type="binding site" evidence="14">
    <location>
        <position position="174"/>
    </location>
    <ligand>
        <name>Ca(2+)</name>
        <dbReference type="ChEBI" id="CHEBI:29108"/>
        <label>2</label>
    </ligand>
</feature>
<dbReference type="GO" id="GO:0042744">
    <property type="term" value="P:hydrogen peroxide catabolic process"/>
    <property type="evidence" value="ECO:0007669"/>
    <property type="project" value="UniProtKB-KW"/>
</dbReference>
<dbReference type="PRINTS" id="PR00461">
    <property type="entry name" value="PLPEROXIDASE"/>
</dbReference>
<dbReference type="EC" id="1.11.1.7" evidence="3 17"/>
<proteinExistence type="inferred from homology"/>
<evidence type="ECO:0000256" key="3">
    <source>
        <dbReference type="ARBA" id="ARBA00012313"/>
    </source>
</evidence>
<feature type="disulfide bond" evidence="16">
    <location>
        <begin position="180"/>
        <end position="212"/>
    </location>
</feature>
<dbReference type="InterPro" id="IPR033905">
    <property type="entry name" value="Secretory_peroxidase"/>
</dbReference>
<feature type="binding site" evidence="14">
    <location>
        <position position="52"/>
    </location>
    <ligand>
        <name>Ca(2+)</name>
        <dbReference type="ChEBI" id="CHEBI:29108"/>
        <label>1</label>
    </ligand>
</feature>
<feature type="disulfide bond" evidence="16">
    <location>
        <begin position="48"/>
        <end position="53"/>
    </location>
</feature>
<feature type="binding site" evidence="14">
    <location>
        <position position="56"/>
    </location>
    <ligand>
        <name>Ca(2+)</name>
        <dbReference type="ChEBI" id="CHEBI:29108"/>
        <label>1</label>
    </ligand>
</feature>
<evidence type="ECO:0000256" key="9">
    <source>
        <dbReference type="ARBA" id="ARBA00023004"/>
    </source>
</evidence>
<feature type="binding site" evidence="14">
    <location>
        <position position="54"/>
    </location>
    <ligand>
        <name>Ca(2+)</name>
        <dbReference type="ChEBI" id="CHEBI:29108"/>
        <label>1</label>
    </ligand>
</feature>
<keyword evidence="20" id="KW-1185">Reference proteome</keyword>
<feature type="binding site" evidence="14">
    <location>
        <position position="50"/>
    </location>
    <ligand>
        <name>Ca(2+)</name>
        <dbReference type="ChEBI" id="CHEBI:29108"/>
        <label>1</label>
    </ligand>
</feature>
<dbReference type="FunFam" id="1.10.520.10:FF:000009">
    <property type="entry name" value="Peroxidase"/>
    <property type="match status" value="1"/>
</dbReference>
<keyword evidence="10 16" id="KW-1015">Disulfide bond</keyword>
<keyword evidence="5 17" id="KW-0349">Heme</keyword>
<evidence type="ECO:0000256" key="12">
    <source>
        <dbReference type="PIRSR" id="PIRSR600823-1"/>
    </source>
</evidence>
<comment type="cofactor">
    <cofactor evidence="14 17">
        <name>Ca(2+)</name>
        <dbReference type="ChEBI" id="CHEBI:29108"/>
    </cofactor>
    <text evidence="14 17">Binds 2 calcium ions per subunit.</text>
</comment>
<dbReference type="PROSITE" id="PS50873">
    <property type="entry name" value="PEROXIDASE_4"/>
    <property type="match status" value="1"/>
</dbReference>
<dbReference type="SUPFAM" id="SSF48113">
    <property type="entry name" value="Heme-dependent peroxidases"/>
    <property type="match status" value="1"/>
</dbReference>
<feature type="binding site" evidence="14">
    <location>
        <position position="68"/>
    </location>
    <ligand>
        <name>Ca(2+)</name>
        <dbReference type="ChEBI" id="CHEBI:29108"/>
        <label>1</label>
    </ligand>
</feature>
<feature type="binding site" description="axial binding residue" evidence="14">
    <location>
        <position position="173"/>
    </location>
    <ligand>
        <name>heme b</name>
        <dbReference type="ChEBI" id="CHEBI:60344"/>
    </ligand>
    <ligandPart>
        <name>Fe</name>
        <dbReference type="ChEBI" id="CHEBI:18248"/>
    </ligandPart>
</feature>
<evidence type="ECO:0000256" key="4">
    <source>
        <dbReference type="ARBA" id="ARBA00022559"/>
    </source>
</evidence>
<feature type="domain" description="Plant heme peroxidase family profile" evidence="18">
    <location>
        <begin position="5"/>
        <end position="307"/>
    </location>
</feature>
<accession>A0A2G9HZ15</accession>
<protein>
    <recommendedName>
        <fullName evidence="3 17">Peroxidase</fullName>
        <ecNumber evidence="3 17">1.11.1.7</ecNumber>
    </recommendedName>
</protein>
<comment type="similarity">
    <text evidence="2">Belongs to the peroxidase family. Ascorbate peroxidase subfamily.</text>
</comment>
<dbReference type="Gene3D" id="1.10.420.10">
    <property type="entry name" value="Peroxidase, domain 2"/>
    <property type="match status" value="1"/>
</dbReference>
<comment type="catalytic activity">
    <reaction evidence="1 17">
        <text>2 a phenolic donor + H2O2 = 2 a phenolic radical donor + 2 H2O</text>
        <dbReference type="Rhea" id="RHEA:56136"/>
        <dbReference type="ChEBI" id="CHEBI:15377"/>
        <dbReference type="ChEBI" id="CHEBI:16240"/>
        <dbReference type="ChEBI" id="CHEBI:139520"/>
        <dbReference type="ChEBI" id="CHEBI:139521"/>
        <dbReference type="EC" id="1.11.1.7"/>
    </reaction>
</comment>
<evidence type="ECO:0000256" key="5">
    <source>
        <dbReference type="ARBA" id="ARBA00022617"/>
    </source>
</evidence>
<gene>
    <name evidence="19" type="ORF">CDL12_04534</name>
</gene>
<keyword evidence="8 17" id="KW-0560">Oxidoreductase</keyword>
<organism evidence="19 20">
    <name type="scientific">Handroanthus impetiginosus</name>
    <dbReference type="NCBI Taxonomy" id="429701"/>
    <lineage>
        <taxon>Eukaryota</taxon>
        <taxon>Viridiplantae</taxon>
        <taxon>Streptophyta</taxon>
        <taxon>Embryophyta</taxon>
        <taxon>Tracheophyta</taxon>
        <taxon>Spermatophyta</taxon>
        <taxon>Magnoliopsida</taxon>
        <taxon>eudicotyledons</taxon>
        <taxon>Gunneridae</taxon>
        <taxon>Pentapetalae</taxon>
        <taxon>asterids</taxon>
        <taxon>lamiids</taxon>
        <taxon>Lamiales</taxon>
        <taxon>Bignoniaceae</taxon>
        <taxon>Crescentiina</taxon>
        <taxon>Tabebuia alliance</taxon>
        <taxon>Handroanthus</taxon>
    </lineage>
</organism>
<dbReference type="InterPro" id="IPR002016">
    <property type="entry name" value="Haem_peroxidase"/>
</dbReference>
<keyword evidence="4 17" id="KW-0575">Peroxidase</keyword>
<feature type="disulfide bond" evidence="16">
    <location>
        <begin position="101"/>
        <end position="303"/>
    </location>
</feature>
<dbReference type="STRING" id="429701.A0A2G9HZ15"/>
<evidence type="ECO:0000256" key="17">
    <source>
        <dbReference type="RuleBase" id="RU362060"/>
    </source>
</evidence>
<keyword evidence="17" id="KW-0376">Hydrogen peroxide</keyword>
<dbReference type="InterPro" id="IPR000823">
    <property type="entry name" value="Peroxidase_pln"/>
</dbReference>
<dbReference type="PANTHER" id="PTHR31388:SF147">
    <property type="entry name" value="PEROXIDASE 58"/>
    <property type="match status" value="1"/>
</dbReference>
<dbReference type="GO" id="GO:0006979">
    <property type="term" value="P:response to oxidative stress"/>
    <property type="evidence" value="ECO:0007669"/>
    <property type="project" value="UniProtKB-UniRule"/>
</dbReference>
<feature type="binding site" evidence="14">
    <location>
        <position position="225"/>
    </location>
    <ligand>
        <name>Ca(2+)</name>
        <dbReference type="ChEBI" id="CHEBI:29108"/>
        <label>2</label>
    </ligand>
</feature>
<evidence type="ECO:0000313" key="19">
    <source>
        <dbReference type="EMBL" id="PIN22748.1"/>
    </source>
</evidence>
<dbReference type="InterPro" id="IPR010255">
    <property type="entry name" value="Haem_peroxidase_sf"/>
</dbReference>
<feature type="disulfide bond" evidence="16">
    <location>
        <begin position="15"/>
        <end position="95"/>
    </location>
</feature>
<feature type="binding site" evidence="14">
    <location>
        <position position="47"/>
    </location>
    <ligand>
        <name>Ca(2+)</name>
        <dbReference type="ChEBI" id="CHEBI:29108"/>
        <label>1</label>
    </ligand>
</feature>
<evidence type="ECO:0000256" key="14">
    <source>
        <dbReference type="PIRSR" id="PIRSR600823-3"/>
    </source>
</evidence>
<keyword evidence="17" id="KW-0964">Secreted</keyword>
<feature type="site" description="Transition state stabilizer" evidence="15">
    <location>
        <position position="42"/>
    </location>
</feature>
<feature type="binding site" evidence="14">
    <location>
        <position position="228"/>
    </location>
    <ligand>
        <name>Ca(2+)</name>
        <dbReference type="ChEBI" id="CHEBI:29108"/>
        <label>2</label>
    </ligand>
</feature>
<dbReference type="Proteomes" id="UP000231279">
    <property type="component" value="Unassembled WGS sequence"/>
</dbReference>
<feature type="binding site" evidence="13">
    <location>
        <position position="143"/>
    </location>
    <ligand>
        <name>substrate</name>
    </ligand>
</feature>
<evidence type="ECO:0000256" key="13">
    <source>
        <dbReference type="PIRSR" id="PIRSR600823-2"/>
    </source>
</evidence>
<keyword evidence="11" id="KW-0325">Glycoprotein</keyword>
<evidence type="ECO:0000256" key="7">
    <source>
        <dbReference type="ARBA" id="ARBA00022837"/>
    </source>
</evidence>
<feature type="active site" description="Proton acceptor" evidence="12">
    <location>
        <position position="46"/>
    </location>
</feature>
<dbReference type="CDD" id="cd00693">
    <property type="entry name" value="secretory_peroxidase"/>
    <property type="match status" value="1"/>
</dbReference>
<keyword evidence="9 14" id="KW-0408">Iron</keyword>
<dbReference type="PRINTS" id="PR00458">
    <property type="entry name" value="PEROXIDASE"/>
</dbReference>
<feature type="binding site" evidence="14">
    <location>
        <position position="233"/>
    </location>
    <ligand>
        <name>Ca(2+)</name>
        <dbReference type="ChEBI" id="CHEBI:29108"/>
        <label>2</label>
    </ligand>
</feature>
<dbReference type="GO" id="GO:0046872">
    <property type="term" value="F:metal ion binding"/>
    <property type="evidence" value="ECO:0007669"/>
    <property type="project" value="UniProtKB-UniRule"/>
</dbReference>
<evidence type="ECO:0000256" key="11">
    <source>
        <dbReference type="ARBA" id="ARBA00023180"/>
    </source>
</evidence>
<evidence type="ECO:0000313" key="20">
    <source>
        <dbReference type="Proteomes" id="UP000231279"/>
    </source>
</evidence>
<evidence type="ECO:0000256" key="6">
    <source>
        <dbReference type="ARBA" id="ARBA00022723"/>
    </source>
</evidence>
<dbReference type="PANTHER" id="PTHR31388">
    <property type="entry name" value="PEROXIDASE 72-RELATED"/>
    <property type="match status" value="1"/>
</dbReference>
<name>A0A2G9HZ15_9LAMI</name>
<comment type="subcellular location">
    <subcellularLocation>
        <location evidence="17">Secreted</location>
    </subcellularLocation>
</comment>
<keyword evidence="6 14" id="KW-0479">Metal-binding</keyword>
<dbReference type="InterPro" id="IPR019794">
    <property type="entry name" value="Peroxidases_AS"/>
</dbReference>
<evidence type="ECO:0000256" key="10">
    <source>
        <dbReference type="ARBA" id="ARBA00023157"/>
    </source>
</evidence>
<dbReference type="GO" id="GO:0020037">
    <property type="term" value="F:heme binding"/>
    <property type="evidence" value="ECO:0007669"/>
    <property type="project" value="UniProtKB-UniRule"/>
</dbReference>
<keyword evidence="7 14" id="KW-0106">Calcium</keyword>
<evidence type="ECO:0000256" key="2">
    <source>
        <dbReference type="ARBA" id="ARBA00006873"/>
    </source>
</evidence>
<dbReference type="GO" id="GO:0005576">
    <property type="term" value="C:extracellular region"/>
    <property type="evidence" value="ECO:0007669"/>
    <property type="project" value="UniProtKB-SubCell"/>
</dbReference>
<evidence type="ECO:0000259" key="18">
    <source>
        <dbReference type="PROSITE" id="PS50873"/>
    </source>
</evidence>
<dbReference type="Gene3D" id="1.10.520.10">
    <property type="match status" value="1"/>
</dbReference>
<dbReference type="Pfam" id="PF00141">
    <property type="entry name" value="peroxidase"/>
    <property type="match status" value="1"/>
</dbReference>
<dbReference type="AlphaFoldDB" id="A0A2G9HZ15"/>
<dbReference type="FunFam" id="1.10.420.10:FF:000001">
    <property type="entry name" value="Peroxidase"/>
    <property type="match status" value="1"/>
</dbReference>
<dbReference type="PROSITE" id="PS00436">
    <property type="entry name" value="PEROXIDASE_2"/>
    <property type="match status" value="1"/>
</dbReference>